<keyword evidence="1" id="KW-0812">Transmembrane</keyword>
<dbReference type="GeneID" id="54454260"/>
<evidence type="ECO:0000313" key="3">
    <source>
        <dbReference type="Proteomes" id="UP000504636"/>
    </source>
</evidence>
<dbReference type="AlphaFoldDB" id="A0A6A6Y0G8"/>
<dbReference type="RefSeq" id="XP_033568977.1">
    <property type="nucleotide sequence ID" value="XM_033713367.1"/>
</dbReference>
<evidence type="ECO:0000313" key="2">
    <source>
        <dbReference type="EMBL" id="KAF2802013.1"/>
    </source>
</evidence>
<reference evidence="4" key="2">
    <citation type="submission" date="2020-04" db="EMBL/GenBank/DDBJ databases">
        <authorList>
            <consortium name="NCBI Genome Project"/>
        </authorList>
    </citation>
    <scope>NUCLEOTIDE SEQUENCE</scope>
    <source>
        <strain evidence="4">CBS 304.34</strain>
    </source>
</reference>
<evidence type="ECO:0000313" key="4">
    <source>
        <dbReference type="RefSeq" id="XP_033568977.1"/>
    </source>
</evidence>
<organism evidence="2">
    <name type="scientific">Mytilinidion resinicola</name>
    <dbReference type="NCBI Taxonomy" id="574789"/>
    <lineage>
        <taxon>Eukaryota</taxon>
        <taxon>Fungi</taxon>
        <taxon>Dikarya</taxon>
        <taxon>Ascomycota</taxon>
        <taxon>Pezizomycotina</taxon>
        <taxon>Dothideomycetes</taxon>
        <taxon>Pleosporomycetidae</taxon>
        <taxon>Mytilinidiales</taxon>
        <taxon>Mytilinidiaceae</taxon>
        <taxon>Mytilinidion</taxon>
    </lineage>
</organism>
<proteinExistence type="predicted"/>
<keyword evidence="1" id="KW-1133">Transmembrane helix</keyword>
<feature type="transmembrane region" description="Helical" evidence="1">
    <location>
        <begin position="15"/>
        <end position="38"/>
    </location>
</feature>
<evidence type="ECO:0000256" key="1">
    <source>
        <dbReference type="SAM" id="Phobius"/>
    </source>
</evidence>
<protein>
    <submittedName>
        <fullName evidence="2 4">Uncharacterized protein</fullName>
    </submittedName>
</protein>
<dbReference type="Proteomes" id="UP000504636">
    <property type="component" value="Unplaced"/>
</dbReference>
<accession>A0A6A6Y0G8</accession>
<sequence>MCGLVKELLLLCIPFSYSISIATMCSRFLGIGFLYLLLDSFYLVLESTYYMISCASPLFNEEVYILA</sequence>
<gene>
    <name evidence="2 4" type="ORF">BDZ99DRAFT_212698</name>
</gene>
<dbReference type="EMBL" id="MU003726">
    <property type="protein sequence ID" value="KAF2802013.1"/>
    <property type="molecule type" value="Genomic_DNA"/>
</dbReference>
<reference evidence="4" key="3">
    <citation type="submission" date="2025-04" db="UniProtKB">
        <authorList>
            <consortium name="RefSeq"/>
        </authorList>
    </citation>
    <scope>IDENTIFICATION</scope>
    <source>
        <strain evidence="4">CBS 304.34</strain>
    </source>
</reference>
<name>A0A6A6Y0G8_9PEZI</name>
<keyword evidence="3" id="KW-1185">Reference proteome</keyword>
<keyword evidence="1" id="KW-0472">Membrane</keyword>
<reference evidence="2 4" key="1">
    <citation type="journal article" date="2020" name="Stud. Mycol.">
        <title>101 Dothideomycetes genomes: a test case for predicting lifestyles and emergence of pathogens.</title>
        <authorList>
            <person name="Haridas S."/>
            <person name="Albert R."/>
            <person name="Binder M."/>
            <person name="Bloem J."/>
            <person name="Labutti K."/>
            <person name="Salamov A."/>
            <person name="Andreopoulos B."/>
            <person name="Baker S."/>
            <person name="Barry K."/>
            <person name="Bills G."/>
            <person name="Bluhm B."/>
            <person name="Cannon C."/>
            <person name="Castanera R."/>
            <person name="Culley D."/>
            <person name="Daum C."/>
            <person name="Ezra D."/>
            <person name="Gonzalez J."/>
            <person name="Henrissat B."/>
            <person name="Kuo A."/>
            <person name="Liang C."/>
            <person name="Lipzen A."/>
            <person name="Lutzoni F."/>
            <person name="Magnuson J."/>
            <person name="Mondo S."/>
            <person name="Nolan M."/>
            <person name="Ohm R."/>
            <person name="Pangilinan J."/>
            <person name="Park H.-J."/>
            <person name="Ramirez L."/>
            <person name="Alfaro M."/>
            <person name="Sun H."/>
            <person name="Tritt A."/>
            <person name="Yoshinaga Y."/>
            <person name="Zwiers L.-H."/>
            <person name="Turgeon B."/>
            <person name="Goodwin S."/>
            <person name="Spatafora J."/>
            <person name="Crous P."/>
            <person name="Grigoriev I."/>
        </authorList>
    </citation>
    <scope>NUCLEOTIDE SEQUENCE</scope>
    <source>
        <strain evidence="2 4">CBS 304.34</strain>
    </source>
</reference>